<keyword evidence="1" id="KW-0472">Membrane</keyword>
<proteinExistence type="predicted"/>
<feature type="transmembrane region" description="Helical" evidence="1">
    <location>
        <begin position="96"/>
        <end position="113"/>
    </location>
</feature>
<protein>
    <recommendedName>
        <fullName evidence="4">DUF3899 domain-containing protein</fullName>
    </recommendedName>
</protein>
<evidence type="ECO:0000313" key="3">
    <source>
        <dbReference type="Proteomes" id="UP000217785"/>
    </source>
</evidence>
<gene>
    <name evidence="2" type="ORF">EFBL_0015</name>
</gene>
<comment type="caution">
    <text evidence="2">The sequence shown here is derived from an EMBL/GenBank/DDBJ whole genome shotgun (WGS) entry which is preliminary data.</text>
</comment>
<accession>A0A292YHJ1</accession>
<sequence length="114" mass="13088">MSRNPLRVIWIFLAASGLIALYTALFDRTPRGFTLEFSDSMFLWGLTLLCISSVYLTNFFGFLHYFQNWFRFRPAKPAEAEAFDGDATDNVKRDPSLLYASLLLLLFSVLVSFL</sequence>
<reference evidence="3" key="1">
    <citation type="submission" date="2017-07" db="EMBL/GenBank/DDBJ databases">
        <title>Draft genome sequence of Effusibacillus lacus strain skLN1.</title>
        <authorList>
            <person name="Watanabe M."/>
            <person name="Kojima H."/>
            <person name="Fukui M."/>
        </authorList>
    </citation>
    <scope>NUCLEOTIDE SEQUENCE [LARGE SCALE GENOMIC DNA]</scope>
    <source>
        <strain evidence="3">skLN1</strain>
    </source>
</reference>
<organism evidence="2 3">
    <name type="scientific">Effusibacillus lacus</name>
    <dbReference type="NCBI Taxonomy" id="1348429"/>
    <lineage>
        <taxon>Bacteria</taxon>
        <taxon>Bacillati</taxon>
        <taxon>Bacillota</taxon>
        <taxon>Bacilli</taxon>
        <taxon>Bacillales</taxon>
        <taxon>Alicyclobacillaceae</taxon>
        <taxon>Effusibacillus</taxon>
    </lineage>
</organism>
<keyword evidence="1" id="KW-1133">Transmembrane helix</keyword>
<evidence type="ECO:0000256" key="1">
    <source>
        <dbReference type="SAM" id="Phobius"/>
    </source>
</evidence>
<evidence type="ECO:0000313" key="2">
    <source>
        <dbReference type="EMBL" id="GAX88406.1"/>
    </source>
</evidence>
<dbReference type="Proteomes" id="UP000217785">
    <property type="component" value="Unassembled WGS sequence"/>
</dbReference>
<keyword evidence="3" id="KW-1185">Reference proteome</keyword>
<keyword evidence="1" id="KW-0812">Transmembrane</keyword>
<dbReference type="OrthoDB" id="9989111at2"/>
<evidence type="ECO:0008006" key="4">
    <source>
        <dbReference type="Google" id="ProtNLM"/>
    </source>
</evidence>
<dbReference type="AlphaFoldDB" id="A0A292YHJ1"/>
<dbReference type="EMBL" id="BDUF01000002">
    <property type="protein sequence ID" value="GAX88406.1"/>
    <property type="molecule type" value="Genomic_DNA"/>
</dbReference>
<name>A0A292YHJ1_9BACL</name>
<feature type="transmembrane region" description="Helical" evidence="1">
    <location>
        <begin position="42"/>
        <end position="66"/>
    </location>
</feature>